<proteinExistence type="predicted"/>
<dbReference type="Proteomes" id="UP000324285">
    <property type="component" value="Chromosome"/>
</dbReference>
<keyword evidence="4" id="KW-1185">Reference proteome</keyword>
<dbReference type="NCBIfam" id="TIGR00787">
    <property type="entry name" value="dctP"/>
    <property type="match status" value="1"/>
</dbReference>
<dbReference type="Pfam" id="PF03480">
    <property type="entry name" value="DctP"/>
    <property type="match status" value="1"/>
</dbReference>
<dbReference type="InterPro" id="IPR018389">
    <property type="entry name" value="DctP_fam"/>
</dbReference>
<dbReference type="GO" id="GO:0030246">
    <property type="term" value="F:carbohydrate binding"/>
    <property type="evidence" value="ECO:0007669"/>
    <property type="project" value="TreeGrafter"/>
</dbReference>
<dbReference type="KEGG" id="hbh:E4T21_13315"/>
<evidence type="ECO:0000313" key="4">
    <source>
        <dbReference type="Proteomes" id="UP000324285"/>
    </source>
</evidence>
<dbReference type="RefSeq" id="WP_149285537.1">
    <property type="nucleotide sequence ID" value="NZ_CP038437.2"/>
</dbReference>
<dbReference type="CDD" id="cd13679">
    <property type="entry name" value="PBP2_TRAP_YiaO_like"/>
    <property type="match status" value="1"/>
</dbReference>
<dbReference type="NCBIfam" id="NF037995">
    <property type="entry name" value="TRAP_S1"/>
    <property type="match status" value="1"/>
</dbReference>
<feature type="signal peptide" evidence="2">
    <location>
        <begin position="1"/>
        <end position="25"/>
    </location>
</feature>
<protein>
    <submittedName>
        <fullName evidence="3">TRAP transporter substrate-binding protein</fullName>
    </submittedName>
</protein>
<evidence type="ECO:0000313" key="3">
    <source>
        <dbReference type="EMBL" id="QEM82413.1"/>
    </source>
</evidence>
<dbReference type="GO" id="GO:0030288">
    <property type="term" value="C:outer membrane-bounded periplasmic space"/>
    <property type="evidence" value="ECO:0007669"/>
    <property type="project" value="InterPro"/>
</dbReference>
<keyword evidence="1 2" id="KW-0732">Signal</keyword>
<dbReference type="GO" id="GO:0055085">
    <property type="term" value="P:transmembrane transport"/>
    <property type="evidence" value="ECO:0007669"/>
    <property type="project" value="InterPro"/>
</dbReference>
<dbReference type="InterPro" id="IPR038404">
    <property type="entry name" value="TRAP_DctP_sf"/>
</dbReference>
<reference evidence="3" key="1">
    <citation type="submission" date="2021-02" db="EMBL/GenBank/DDBJ databases">
        <title>Strain Y2R2, a novel species of the genus Halomonas.</title>
        <authorList>
            <person name="Huang H."/>
        </authorList>
    </citation>
    <scope>NUCLEOTIDE SEQUENCE</scope>
    <source>
        <strain evidence="3">Y2R2</strain>
    </source>
</reference>
<dbReference type="PANTHER" id="PTHR33376">
    <property type="match status" value="1"/>
</dbReference>
<gene>
    <name evidence="3" type="ORF">E4T21_13315</name>
</gene>
<accession>A0A5C1NIE0</accession>
<dbReference type="InterPro" id="IPR004682">
    <property type="entry name" value="TRAP_DctP"/>
</dbReference>
<dbReference type="PANTHER" id="PTHR33376:SF2">
    <property type="entry name" value="DICARBOXYLATE-BINDING PERIPLASMIC PROTEIN"/>
    <property type="match status" value="1"/>
</dbReference>
<dbReference type="EMBL" id="CP038437">
    <property type="protein sequence ID" value="QEM82413.1"/>
    <property type="molecule type" value="Genomic_DNA"/>
</dbReference>
<name>A0A5C1NIE0_9GAMM</name>
<dbReference type="PIRSF" id="PIRSF006470">
    <property type="entry name" value="DctB"/>
    <property type="match status" value="1"/>
</dbReference>
<dbReference type="Gene3D" id="3.40.190.170">
    <property type="entry name" value="Bacterial extracellular solute-binding protein, family 7"/>
    <property type="match status" value="1"/>
</dbReference>
<evidence type="ECO:0000256" key="1">
    <source>
        <dbReference type="ARBA" id="ARBA00022729"/>
    </source>
</evidence>
<evidence type="ECO:0000256" key="2">
    <source>
        <dbReference type="SAM" id="SignalP"/>
    </source>
</evidence>
<dbReference type="AlphaFoldDB" id="A0A5C1NIE0"/>
<organism evidence="3 4">
    <name type="scientific">Halomonas binhaiensis</name>
    <dbReference type="NCBI Taxonomy" id="2562282"/>
    <lineage>
        <taxon>Bacteria</taxon>
        <taxon>Pseudomonadati</taxon>
        <taxon>Pseudomonadota</taxon>
        <taxon>Gammaproteobacteria</taxon>
        <taxon>Oceanospirillales</taxon>
        <taxon>Halomonadaceae</taxon>
        <taxon>Halomonas</taxon>
    </lineage>
</organism>
<sequence>MNVSRTLPATVLALGLALASADALAAITARIATSLPDSHPQTLGARKFAELLTEQSHGEIEVQVFGNGVLGNDVNLASMLQAGTLEFNVPSTATLASLNPDFSVISLPFQFDDASQVDAVLDGPAGRTLLDSLADKGIVGLDYWDNGFRHITNSRHPVETADDIDGLKIRTMQNELYIDMFNGLGANAIPMPVNELFTALETRTVDGQENPFTVIDSKRFYEVQRYLSQTGHAYDAQVLIASKRFVDSLSEEQQQLVRDVSREAALYQRQVSRELNDTLLARLTDQMSINEVPLEERQVMRERLMPVIEEHRAEISEATLSAFDAALAENRR</sequence>
<dbReference type="OrthoDB" id="9771186at2"/>
<feature type="chain" id="PRO_5023127778" evidence="2">
    <location>
        <begin position="26"/>
        <end position="332"/>
    </location>
</feature>